<keyword evidence="2" id="KW-1185">Reference proteome</keyword>
<name>A0ACB7S1P6_HYAAI</name>
<comment type="caution">
    <text evidence="1">The sequence shown here is derived from an EMBL/GenBank/DDBJ whole genome shotgun (WGS) entry which is preliminary data.</text>
</comment>
<accession>A0ACB7S1P6</accession>
<evidence type="ECO:0000313" key="1">
    <source>
        <dbReference type="EMBL" id="KAH6928813.1"/>
    </source>
</evidence>
<dbReference type="Proteomes" id="UP000821845">
    <property type="component" value="Chromosome 6"/>
</dbReference>
<reference evidence="1" key="1">
    <citation type="submission" date="2020-05" db="EMBL/GenBank/DDBJ databases">
        <title>Large-scale comparative analyses of tick genomes elucidate their genetic diversity and vector capacities.</title>
        <authorList>
            <person name="Jia N."/>
            <person name="Wang J."/>
            <person name="Shi W."/>
            <person name="Du L."/>
            <person name="Sun Y."/>
            <person name="Zhan W."/>
            <person name="Jiang J."/>
            <person name="Wang Q."/>
            <person name="Zhang B."/>
            <person name="Ji P."/>
            <person name="Sakyi L.B."/>
            <person name="Cui X."/>
            <person name="Yuan T."/>
            <person name="Jiang B."/>
            <person name="Yang W."/>
            <person name="Lam T.T.-Y."/>
            <person name="Chang Q."/>
            <person name="Ding S."/>
            <person name="Wang X."/>
            <person name="Zhu J."/>
            <person name="Ruan X."/>
            <person name="Zhao L."/>
            <person name="Wei J."/>
            <person name="Que T."/>
            <person name="Du C."/>
            <person name="Cheng J."/>
            <person name="Dai P."/>
            <person name="Han X."/>
            <person name="Huang E."/>
            <person name="Gao Y."/>
            <person name="Liu J."/>
            <person name="Shao H."/>
            <person name="Ye R."/>
            <person name="Li L."/>
            <person name="Wei W."/>
            <person name="Wang X."/>
            <person name="Wang C."/>
            <person name="Yang T."/>
            <person name="Huo Q."/>
            <person name="Li W."/>
            <person name="Guo W."/>
            <person name="Chen H."/>
            <person name="Zhou L."/>
            <person name="Ni X."/>
            <person name="Tian J."/>
            <person name="Zhou Y."/>
            <person name="Sheng Y."/>
            <person name="Liu T."/>
            <person name="Pan Y."/>
            <person name="Xia L."/>
            <person name="Li J."/>
            <person name="Zhao F."/>
            <person name="Cao W."/>
        </authorList>
    </citation>
    <scope>NUCLEOTIDE SEQUENCE</scope>
    <source>
        <strain evidence="1">Hyas-2018</strain>
    </source>
</reference>
<dbReference type="EMBL" id="CM023486">
    <property type="protein sequence ID" value="KAH6928813.1"/>
    <property type="molecule type" value="Genomic_DNA"/>
</dbReference>
<gene>
    <name evidence="1" type="ORF">HPB50_020110</name>
</gene>
<sequence>MPKLPEDDVNVIIRPRSGLNPRAICGASLEEAIRRAANIGKDELVTICPNYTQNIVVVSAPEENTATKLAKIRTIKIGMAEYEVGAYVSAPEQGHHQEYSTGLHTGAAYPRTCDYKEPFPCFCQETRKHDNGNTAIRGLQGSHVGLLQQCHGESVPLPQASGFLQGMRQTWTSLRCMSETGGQAMPNMWHEESRDGT</sequence>
<evidence type="ECO:0000313" key="2">
    <source>
        <dbReference type="Proteomes" id="UP000821845"/>
    </source>
</evidence>
<protein>
    <submittedName>
        <fullName evidence="1">Uncharacterized protein</fullName>
    </submittedName>
</protein>
<proteinExistence type="predicted"/>
<organism evidence="1 2">
    <name type="scientific">Hyalomma asiaticum</name>
    <name type="common">Tick</name>
    <dbReference type="NCBI Taxonomy" id="266040"/>
    <lineage>
        <taxon>Eukaryota</taxon>
        <taxon>Metazoa</taxon>
        <taxon>Ecdysozoa</taxon>
        <taxon>Arthropoda</taxon>
        <taxon>Chelicerata</taxon>
        <taxon>Arachnida</taxon>
        <taxon>Acari</taxon>
        <taxon>Parasitiformes</taxon>
        <taxon>Ixodida</taxon>
        <taxon>Ixodoidea</taxon>
        <taxon>Ixodidae</taxon>
        <taxon>Hyalomminae</taxon>
        <taxon>Hyalomma</taxon>
    </lineage>
</organism>